<evidence type="ECO:0000256" key="8">
    <source>
        <dbReference type="ARBA" id="ARBA00023157"/>
    </source>
</evidence>
<dbReference type="GO" id="GO:0016020">
    <property type="term" value="C:membrane"/>
    <property type="evidence" value="ECO:0007669"/>
    <property type="project" value="UniProtKB-SubCell"/>
</dbReference>
<dbReference type="InterPro" id="IPR013098">
    <property type="entry name" value="Ig_I-set"/>
</dbReference>
<dbReference type="Proteomes" id="UP000887574">
    <property type="component" value="Unplaced"/>
</dbReference>
<keyword evidence="11" id="KW-1185">Reference proteome</keyword>
<evidence type="ECO:0000256" key="9">
    <source>
        <dbReference type="ARBA" id="ARBA00023319"/>
    </source>
</evidence>
<dbReference type="SMART" id="SM00408">
    <property type="entry name" value="IGc2"/>
    <property type="match status" value="1"/>
</dbReference>
<protein>
    <submittedName>
        <fullName evidence="12">Ig-like domain-containing protein</fullName>
    </submittedName>
</protein>
<evidence type="ECO:0000313" key="11">
    <source>
        <dbReference type="Proteomes" id="UP000887574"/>
    </source>
</evidence>
<organism evidence="11 12">
    <name type="scientific">Ditylenchus dipsaci</name>
    <dbReference type="NCBI Taxonomy" id="166011"/>
    <lineage>
        <taxon>Eukaryota</taxon>
        <taxon>Metazoa</taxon>
        <taxon>Ecdysozoa</taxon>
        <taxon>Nematoda</taxon>
        <taxon>Chromadorea</taxon>
        <taxon>Rhabditida</taxon>
        <taxon>Tylenchina</taxon>
        <taxon>Tylenchomorpha</taxon>
        <taxon>Sphaerularioidea</taxon>
        <taxon>Anguinidae</taxon>
        <taxon>Anguininae</taxon>
        <taxon>Ditylenchus</taxon>
    </lineage>
</organism>
<keyword evidence="7" id="KW-0472">Membrane</keyword>
<evidence type="ECO:0000256" key="3">
    <source>
        <dbReference type="ARBA" id="ARBA00022729"/>
    </source>
</evidence>
<dbReference type="InterPro" id="IPR003599">
    <property type="entry name" value="Ig_sub"/>
</dbReference>
<keyword evidence="9" id="KW-0393">Immunoglobulin domain</keyword>
<evidence type="ECO:0000256" key="6">
    <source>
        <dbReference type="ARBA" id="ARBA00022989"/>
    </source>
</evidence>
<evidence type="ECO:0000259" key="10">
    <source>
        <dbReference type="PROSITE" id="PS50835"/>
    </source>
</evidence>
<feature type="domain" description="Ig-like" evidence="10">
    <location>
        <begin position="101"/>
        <end position="195"/>
    </location>
</feature>
<reference evidence="12" key="1">
    <citation type="submission" date="2022-11" db="UniProtKB">
        <authorList>
            <consortium name="WormBaseParasite"/>
        </authorList>
    </citation>
    <scope>IDENTIFICATION</scope>
</reference>
<evidence type="ECO:0000256" key="7">
    <source>
        <dbReference type="ARBA" id="ARBA00023136"/>
    </source>
</evidence>
<evidence type="ECO:0000256" key="5">
    <source>
        <dbReference type="ARBA" id="ARBA00022889"/>
    </source>
</evidence>
<evidence type="ECO:0000256" key="2">
    <source>
        <dbReference type="ARBA" id="ARBA00022692"/>
    </source>
</evidence>
<keyword evidence="6" id="KW-1133">Transmembrane helix</keyword>
<evidence type="ECO:0000256" key="1">
    <source>
        <dbReference type="ARBA" id="ARBA00004167"/>
    </source>
</evidence>
<accession>A0A915DS56</accession>
<dbReference type="PROSITE" id="PS50835">
    <property type="entry name" value="IG_LIKE"/>
    <property type="match status" value="1"/>
</dbReference>
<keyword evidence="5" id="KW-0130">Cell adhesion</keyword>
<dbReference type="CDD" id="cd00096">
    <property type="entry name" value="Ig"/>
    <property type="match status" value="1"/>
</dbReference>
<dbReference type="FunFam" id="2.60.40.10:FF:000017">
    <property type="entry name" value="Down syndrome cell adhesion molecule b"/>
    <property type="match status" value="1"/>
</dbReference>
<dbReference type="Pfam" id="PF07679">
    <property type="entry name" value="I-set"/>
    <property type="match status" value="1"/>
</dbReference>
<dbReference type="AlphaFoldDB" id="A0A915DS56"/>
<dbReference type="InterPro" id="IPR036179">
    <property type="entry name" value="Ig-like_dom_sf"/>
</dbReference>
<name>A0A915DS56_9BILA</name>
<proteinExistence type="predicted"/>
<dbReference type="InterPro" id="IPR003598">
    <property type="entry name" value="Ig_sub2"/>
</dbReference>
<evidence type="ECO:0000313" key="12">
    <source>
        <dbReference type="WBParaSite" id="jg2296"/>
    </source>
</evidence>
<dbReference type="PANTHER" id="PTHR44170:SF54">
    <property type="entry name" value="FI24025P1"/>
    <property type="match status" value="1"/>
</dbReference>
<dbReference type="WBParaSite" id="jg2296">
    <property type="protein sequence ID" value="jg2296"/>
    <property type="gene ID" value="jg2296"/>
</dbReference>
<sequence length="254" mass="27765">MPAPPSCNPNSFLSLLMPLTTMTSRERAIWWCSVVEVLVVHNPKFTSCDVVWFSLLLPLVPSNRLMSSSEARRGQQETKTVISAGHPPKFGEGGEDSANQPFAHLLPYSIGSTTHITRPLGGEVRLKCEAASSLPIQFTWLKNLAPIEKNRKTKVRHKEYWSKLVITDLDVLDSGYYQCTAANSAGSVNTTSVLRVNPSAQSNNGANEDYDSYDVNNYLETGGEMRPDDDFPLNVPNSAAGAGYVASTPIGGWM</sequence>
<dbReference type="InterPro" id="IPR013783">
    <property type="entry name" value="Ig-like_fold"/>
</dbReference>
<dbReference type="InterPro" id="IPR007110">
    <property type="entry name" value="Ig-like_dom"/>
</dbReference>
<dbReference type="SUPFAM" id="SSF48726">
    <property type="entry name" value="Immunoglobulin"/>
    <property type="match status" value="1"/>
</dbReference>
<keyword evidence="8" id="KW-1015">Disulfide bond</keyword>
<keyword evidence="3" id="KW-0732">Signal</keyword>
<dbReference type="PANTHER" id="PTHR44170">
    <property type="entry name" value="PROTEIN SIDEKICK"/>
    <property type="match status" value="1"/>
</dbReference>
<keyword evidence="2" id="KW-0812">Transmembrane</keyword>
<evidence type="ECO:0000256" key="4">
    <source>
        <dbReference type="ARBA" id="ARBA00022737"/>
    </source>
</evidence>
<comment type="subcellular location">
    <subcellularLocation>
        <location evidence="1">Membrane</location>
        <topology evidence="1">Single-pass membrane protein</topology>
    </subcellularLocation>
</comment>
<dbReference type="SMART" id="SM00409">
    <property type="entry name" value="IG"/>
    <property type="match status" value="1"/>
</dbReference>
<keyword evidence="4" id="KW-0677">Repeat</keyword>
<dbReference type="Gene3D" id="2.60.40.10">
    <property type="entry name" value="Immunoglobulins"/>
    <property type="match status" value="1"/>
</dbReference>
<dbReference type="GO" id="GO:0098609">
    <property type="term" value="P:cell-cell adhesion"/>
    <property type="evidence" value="ECO:0007669"/>
    <property type="project" value="TreeGrafter"/>
</dbReference>